<dbReference type="Gene3D" id="3.40.50.300">
    <property type="entry name" value="P-loop containing nucleotide triphosphate hydrolases"/>
    <property type="match status" value="2"/>
</dbReference>
<dbReference type="SUPFAM" id="SSF52540">
    <property type="entry name" value="P-loop containing nucleoside triphosphate hydrolases"/>
    <property type="match status" value="2"/>
</dbReference>
<dbReference type="InterPro" id="IPR027417">
    <property type="entry name" value="P-loop_NTPase"/>
</dbReference>
<feature type="region of interest" description="Disordered" evidence="1">
    <location>
        <begin position="1"/>
        <end position="20"/>
    </location>
</feature>
<proteinExistence type="predicted"/>
<comment type="caution">
    <text evidence="3">The sequence shown here is derived from an EMBL/GenBank/DDBJ whole genome shotgun (WGS) entry which is preliminary data.</text>
</comment>
<gene>
    <name evidence="3" type="ORF">ACFPTO_04410</name>
</gene>
<evidence type="ECO:0000256" key="1">
    <source>
        <dbReference type="SAM" id="MobiDB-lite"/>
    </source>
</evidence>
<dbReference type="PANTHER" id="PTHR10799">
    <property type="entry name" value="SNF2/RAD54 HELICASE FAMILY"/>
    <property type="match status" value="1"/>
</dbReference>
<dbReference type="InterPro" id="IPR038718">
    <property type="entry name" value="SNF2-like_sf"/>
</dbReference>
<evidence type="ECO:0000313" key="3">
    <source>
        <dbReference type="EMBL" id="MFC5428055.1"/>
    </source>
</evidence>
<evidence type="ECO:0000313" key="4">
    <source>
        <dbReference type="Proteomes" id="UP001596103"/>
    </source>
</evidence>
<sequence length="771" mass="85203">METLQATLQPAGIPDDTGDTVSDCEASPGEASIIALPDFISNFGAGLLDTVRRQNPSIYDGQRPAHWDVLLDGLSRQPFPAQREVIHAVTTLLTQHAPGGVINAEMGTGKTLMGIGVALLLHHCGFPRTLVIAPPHLVYKWRREIKATVPGARVWILNGPDTLRKLLQLRVMRSKPAVPEFFILGRVRMRMGFDWKPAFARRVATLDMETDAITRVFACCPSCGEFVGDEDGNPLTPTLARAALNEKRRACSCGERLWTLAPKGQGTRSMRELVKGALLQMPTVGEKTAERLLFRFGESMLADMLQDNVFEFINLMDDSGELVFSDRQARRMERALAHTEISFGQGGYQASEFVKRYLPRGYFGLLIADEGHEYKNENSAQGQAMGVLARKASRTLLLTGTLMGGYADDLYHLLYRLNPSMLIEDGFNYNGNGSMAAATMAFMREHGVLIDIHKQVDEGSHRTAKGDRKSVSTVKGPGFGPKGIMRYVVPYTAFLKLSQIGQNVLPPYDESLLPVALSDDMAAAYRTLESTLTSELRAALRCGDKSLLGVVLNALLAWPECCFRPELVRHPRTKRILASVPALLRDDQPSPKEAELLRLVRGELLNRRRTLVYTTYTGTRDTSVRLKNLLDAVGVRASVLRASVPAEKREDWVADQLERGAEVIITNPELVKTGLDLLEFPTIAFLQSGYNVYTLQQAARRSWRIGQTLDVTVRFLGYEGTAQMRCLKLMAQKIAVSQSTSGDMPESGLDILNQGGESIEVALARQLVNQE</sequence>
<feature type="domain" description="Helicase ATP-binding" evidence="2">
    <location>
        <begin position="74"/>
        <end position="430"/>
    </location>
</feature>
<organism evidence="3 4">
    <name type="scientific">Paraburkholderia denitrificans</name>
    <dbReference type="NCBI Taxonomy" id="694025"/>
    <lineage>
        <taxon>Bacteria</taxon>
        <taxon>Pseudomonadati</taxon>
        <taxon>Pseudomonadota</taxon>
        <taxon>Betaproteobacteria</taxon>
        <taxon>Burkholderiales</taxon>
        <taxon>Burkholderiaceae</taxon>
        <taxon>Paraburkholderia</taxon>
    </lineage>
</organism>
<protein>
    <submittedName>
        <fullName evidence="3">SNF2-related protein</fullName>
    </submittedName>
</protein>
<evidence type="ECO:0000259" key="2">
    <source>
        <dbReference type="SMART" id="SM00487"/>
    </source>
</evidence>
<name>A0ABW0J4S7_9BURK</name>
<dbReference type="Pfam" id="PF04851">
    <property type="entry name" value="ResIII"/>
    <property type="match status" value="1"/>
</dbReference>
<dbReference type="RefSeq" id="WP_377709744.1">
    <property type="nucleotide sequence ID" value="NZ_JBHSMP010000007.1"/>
</dbReference>
<dbReference type="InterPro" id="IPR014001">
    <property type="entry name" value="Helicase_ATP-bd"/>
</dbReference>
<reference evidence="4" key="1">
    <citation type="journal article" date="2019" name="Int. J. Syst. Evol. Microbiol.">
        <title>The Global Catalogue of Microorganisms (GCM) 10K type strain sequencing project: providing services to taxonomists for standard genome sequencing and annotation.</title>
        <authorList>
            <consortium name="The Broad Institute Genomics Platform"/>
            <consortium name="The Broad Institute Genome Sequencing Center for Infectious Disease"/>
            <person name="Wu L."/>
            <person name="Ma J."/>
        </authorList>
    </citation>
    <scope>NUCLEOTIDE SEQUENCE [LARGE SCALE GENOMIC DNA]</scope>
    <source>
        <strain evidence="4">CCUG 56042</strain>
    </source>
</reference>
<dbReference type="EMBL" id="JBHSMP010000007">
    <property type="protein sequence ID" value="MFC5428055.1"/>
    <property type="molecule type" value="Genomic_DNA"/>
</dbReference>
<dbReference type="InterPro" id="IPR006935">
    <property type="entry name" value="Helicase/UvrB_N"/>
</dbReference>
<dbReference type="Proteomes" id="UP001596103">
    <property type="component" value="Unassembled WGS sequence"/>
</dbReference>
<accession>A0ABW0J4S7</accession>
<dbReference type="SMART" id="SM00487">
    <property type="entry name" value="DEXDc"/>
    <property type="match status" value="1"/>
</dbReference>
<dbReference type="Gene3D" id="3.40.50.10810">
    <property type="entry name" value="Tandem AAA-ATPase domain"/>
    <property type="match status" value="1"/>
</dbReference>
<keyword evidence="4" id="KW-1185">Reference proteome</keyword>